<reference evidence="1 2" key="1">
    <citation type="submission" date="2019-03" db="EMBL/GenBank/DDBJ databases">
        <authorList>
            <person name="Yang Y."/>
        </authorList>
    </citation>
    <scope>NUCLEOTIDE SEQUENCE [LARGE SCALE GENOMIC DNA]</scope>
    <source>
        <strain evidence="1 2">ASL-1</strain>
    </source>
</reference>
<proteinExistence type="predicted"/>
<dbReference type="OrthoDB" id="9816040at2"/>
<accession>A0A4Y8LE96</accession>
<dbReference type="Proteomes" id="UP000297776">
    <property type="component" value="Unassembled WGS sequence"/>
</dbReference>
<comment type="caution">
    <text evidence="1">The sequence shown here is derived from an EMBL/GenBank/DDBJ whole genome shotgun (WGS) entry which is preliminary data.</text>
</comment>
<keyword evidence="2" id="KW-1185">Reference proteome</keyword>
<evidence type="ECO:0000313" key="2">
    <source>
        <dbReference type="Proteomes" id="UP000297776"/>
    </source>
</evidence>
<name>A0A4Y8LE96_9BACL</name>
<organism evidence="1 2">
    <name type="scientific">Jeotgalibacillus salarius</name>
    <dbReference type="NCBI Taxonomy" id="546023"/>
    <lineage>
        <taxon>Bacteria</taxon>
        <taxon>Bacillati</taxon>
        <taxon>Bacillota</taxon>
        <taxon>Bacilli</taxon>
        <taxon>Bacillales</taxon>
        <taxon>Caryophanaceae</taxon>
        <taxon>Jeotgalibacillus</taxon>
    </lineage>
</organism>
<evidence type="ECO:0000313" key="1">
    <source>
        <dbReference type="EMBL" id="TFE00646.1"/>
    </source>
</evidence>
<protein>
    <submittedName>
        <fullName evidence="1">Uncharacterized protein</fullName>
    </submittedName>
</protein>
<dbReference type="EMBL" id="SORX01000006">
    <property type="protein sequence ID" value="TFE00646.1"/>
    <property type="molecule type" value="Genomic_DNA"/>
</dbReference>
<dbReference type="AlphaFoldDB" id="A0A4Y8LE96"/>
<dbReference type="RefSeq" id="WP_134381965.1">
    <property type="nucleotide sequence ID" value="NZ_SORX01000006.1"/>
</dbReference>
<dbReference type="Gene3D" id="3.90.79.10">
    <property type="entry name" value="Nucleoside Triphosphate Pyrophosphohydrolase"/>
    <property type="match status" value="1"/>
</dbReference>
<sequence>MLTFGEKENGKTYITRLAVYGVMFNSNKDKIAVIQVRNKNHFLPSGGFNTVKHMKNDWKEKCWKRQE</sequence>
<gene>
    <name evidence="1" type="ORF">E2626_11780</name>
</gene>